<organism evidence="3 4">
    <name type="scientific">Meloidogyne incognita</name>
    <name type="common">Southern root-knot nematode worm</name>
    <name type="synonym">Oxyuris incognita</name>
    <dbReference type="NCBI Taxonomy" id="6306"/>
    <lineage>
        <taxon>Eukaryota</taxon>
        <taxon>Metazoa</taxon>
        <taxon>Ecdysozoa</taxon>
        <taxon>Nematoda</taxon>
        <taxon>Chromadorea</taxon>
        <taxon>Rhabditida</taxon>
        <taxon>Tylenchina</taxon>
        <taxon>Tylenchomorpha</taxon>
        <taxon>Tylenchoidea</taxon>
        <taxon>Meloidogynidae</taxon>
        <taxon>Meloidogyninae</taxon>
        <taxon>Meloidogyne</taxon>
        <taxon>Meloidogyne incognita group</taxon>
    </lineage>
</organism>
<feature type="compositionally biased region" description="Low complexity" evidence="1">
    <location>
        <begin position="426"/>
        <end position="435"/>
    </location>
</feature>
<evidence type="ECO:0000313" key="3">
    <source>
        <dbReference type="Proteomes" id="UP000887563"/>
    </source>
</evidence>
<accession>A0A914L4G1</accession>
<feature type="region of interest" description="Disordered" evidence="1">
    <location>
        <begin position="589"/>
        <end position="659"/>
    </location>
</feature>
<protein>
    <submittedName>
        <fullName evidence="4">CUB domain-containing protein</fullName>
    </submittedName>
</protein>
<keyword evidence="2" id="KW-0812">Transmembrane</keyword>
<dbReference type="Proteomes" id="UP000887563">
    <property type="component" value="Unplaced"/>
</dbReference>
<keyword evidence="2" id="KW-0472">Membrane</keyword>
<feature type="transmembrane region" description="Helical" evidence="2">
    <location>
        <begin position="71"/>
        <end position="93"/>
    </location>
</feature>
<dbReference type="AlphaFoldDB" id="A0A914L4G1"/>
<reference evidence="4" key="1">
    <citation type="submission" date="2022-11" db="UniProtKB">
        <authorList>
            <consortium name="WormBaseParasite"/>
        </authorList>
    </citation>
    <scope>IDENTIFICATION</scope>
</reference>
<keyword evidence="3" id="KW-1185">Reference proteome</keyword>
<dbReference type="WBParaSite" id="Minc3s00269g09032">
    <property type="protein sequence ID" value="Minc3s00269g09032"/>
    <property type="gene ID" value="Minc3s00269g09032"/>
</dbReference>
<proteinExistence type="predicted"/>
<feature type="compositionally biased region" description="Basic residues" evidence="1">
    <location>
        <begin position="618"/>
        <end position="629"/>
    </location>
</feature>
<keyword evidence="2" id="KW-1133">Transmembrane helix</keyword>
<evidence type="ECO:0000313" key="4">
    <source>
        <dbReference type="WBParaSite" id="Minc3s00269g09032"/>
    </source>
</evidence>
<feature type="compositionally biased region" description="Basic and acidic residues" evidence="1">
    <location>
        <begin position="589"/>
        <end position="607"/>
    </location>
</feature>
<name>A0A914L4G1_MELIC</name>
<feature type="transmembrane region" description="Helical" evidence="2">
    <location>
        <begin position="443"/>
        <end position="467"/>
    </location>
</feature>
<feature type="compositionally biased region" description="Low complexity" evidence="1">
    <location>
        <begin position="384"/>
        <end position="407"/>
    </location>
</feature>
<feature type="compositionally biased region" description="Polar residues" evidence="1">
    <location>
        <begin position="414"/>
        <end position="425"/>
    </location>
</feature>
<feature type="region of interest" description="Disordered" evidence="1">
    <location>
        <begin position="381"/>
        <end position="435"/>
    </location>
</feature>
<evidence type="ECO:0000256" key="2">
    <source>
        <dbReference type="SAM" id="Phobius"/>
    </source>
</evidence>
<sequence>MNLTILNKLKFTIKALLIVSFFPPNTTKSSITSTLRQHYPNKQQRQRFMLFCLLHPMDHNTGPLARKSTTLCALLLVSIAALLVFAVPGQAIVEEVGVAKHPKDGNSVTLKPVSKQAGKDLKYAVYKKLFPTVCNFLITDDNIELLYEGRGCTVELITDERSMINFTTGIKNSKCGNLQNCVSRDFQDGFSNLLPFAYSRNNVDLEKLNKGPLYIDDNVCEEKDQCGKDKKCMKHTFLEVSWSRCVEEDQINYIRAHTHLIGEHKTGLDQKKKGGDKMEFRLGIAKDSFTMDFERHVTFDTTKRTISCLPKENAIAQPQTWKITNGVGDLKDKHLLVFHLLPPSATRRYEGGANKGPLTTKPKCDLFIQFKRPAYEFLQVDQRTTTTSTTTTTPKPKPGSKQPPSGTYPLPSGKTATTPATQKEPGTTTNVQGVQGTEGGSNAWIWIVVAISVVIAVIGLGVVGFCCCRKRQKQKKEEKEEQLEKIYWDNAGNDTEIAEQNIKRSVSDKPSLEKEFVKDIFERMKKENTDNALKIEKILYKLYLPALEDKGFEAVGTFREWRKKNDMFKGEDETLGEFNGRVEKAIAKRDETERTSEYFNKQQEKQYFESNAKPTEGKKKKKKGGKKKKDSAPDKSETSDVPTDLLSDPKEKKKKKVYW</sequence>
<evidence type="ECO:0000256" key="1">
    <source>
        <dbReference type="SAM" id="MobiDB-lite"/>
    </source>
</evidence>